<dbReference type="InterPro" id="IPR001180">
    <property type="entry name" value="CNH_dom"/>
</dbReference>
<name>F2UCP9_SALR5</name>
<feature type="compositionally biased region" description="Basic and acidic residues" evidence="2">
    <location>
        <begin position="813"/>
        <end position="837"/>
    </location>
</feature>
<dbReference type="OrthoDB" id="2499658at2759"/>
<dbReference type="PANTHER" id="PTHR15711">
    <property type="entry name" value="RAP GTPASE-ACTIVATING PROTEIN"/>
    <property type="match status" value="1"/>
</dbReference>
<dbReference type="Pfam" id="PF02145">
    <property type="entry name" value="Rap_GAP"/>
    <property type="match status" value="1"/>
</dbReference>
<dbReference type="OMA" id="ETRWYFR"/>
<feature type="domain" description="CNH" evidence="4">
    <location>
        <begin position="467"/>
        <end position="781"/>
    </location>
</feature>
<dbReference type="PROSITE" id="PS50085">
    <property type="entry name" value="RAPGAP"/>
    <property type="match status" value="1"/>
</dbReference>
<evidence type="ECO:0000259" key="3">
    <source>
        <dbReference type="PROSITE" id="PS50085"/>
    </source>
</evidence>
<evidence type="ECO:0000313" key="6">
    <source>
        <dbReference type="Proteomes" id="UP000007799"/>
    </source>
</evidence>
<dbReference type="Proteomes" id="UP000007799">
    <property type="component" value="Unassembled WGS sequence"/>
</dbReference>
<dbReference type="Gene3D" id="3.40.50.11210">
    <property type="entry name" value="Rap/Ran-GAP"/>
    <property type="match status" value="1"/>
</dbReference>
<dbReference type="PANTHER" id="PTHR15711:SF62">
    <property type="entry name" value="GTPASE-ACTIVATING RAP_RAN-GAP DOMAIN-LIKE PROTEIN 3"/>
    <property type="match status" value="1"/>
</dbReference>
<feature type="compositionally biased region" description="Basic residues" evidence="2">
    <location>
        <begin position="403"/>
        <end position="412"/>
    </location>
</feature>
<dbReference type="RefSeq" id="XP_004993256.1">
    <property type="nucleotide sequence ID" value="XM_004993199.1"/>
</dbReference>
<organism evidence="6">
    <name type="scientific">Salpingoeca rosetta (strain ATCC 50818 / BSB-021)</name>
    <dbReference type="NCBI Taxonomy" id="946362"/>
    <lineage>
        <taxon>Eukaryota</taxon>
        <taxon>Choanoflagellata</taxon>
        <taxon>Craspedida</taxon>
        <taxon>Salpingoecidae</taxon>
        <taxon>Salpingoeca</taxon>
    </lineage>
</organism>
<evidence type="ECO:0008006" key="7">
    <source>
        <dbReference type="Google" id="ProtNLM"/>
    </source>
</evidence>
<dbReference type="KEGG" id="sre:PTSG_06365"/>
<evidence type="ECO:0000256" key="1">
    <source>
        <dbReference type="ARBA" id="ARBA00022468"/>
    </source>
</evidence>
<dbReference type="InterPro" id="IPR035974">
    <property type="entry name" value="Rap/Ran-GAP_sf"/>
</dbReference>
<gene>
    <name evidence="5" type="ORF">PTSG_06365</name>
</gene>
<dbReference type="FunFam" id="3.40.50.11210:FF:000001">
    <property type="entry name" value="Ral GTPase-activating protein subunit alpha-1 isoform 1"/>
    <property type="match status" value="1"/>
</dbReference>
<dbReference type="AlphaFoldDB" id="F2UCP9"/>
<dbReference type="PROSITE" id="PS50219">
    <property type="entry name" value="CNH"/>
    <property type="match status" value="1"/>
</dbReference>
<keyword evidence="6" id="KW-1185">Reference proteome</keyword>
<dbReference type="GeneID" id="16073831"/>
<feature type="region of interest" description="Disordered" evidence="2">
    <location>
        <begin position="801"/>
        <end position="837"/>
    </location>
</feature>
<evidence type="ECO:0000256" key="2">
    <source>
        <dbReference type="SAM" id="MobiDB-lite"/>
    </source>
</evidence>
<dbReference type="GO" id="GO:0051056">
    <property type="term" value="P:regulation of small GTPase mediated signal transduction"/>
    <property type="evidence" value="ECO:0007669"/>
    <property type="project" value="InterPro"/>
</dbReference>
<dbReference type="InterPro" id="IPR050989">
    <property type="entry name" value="Rap1_Ran_GAP"/>
</dbReference>
<evidence type="ECO:0000313" key="5">
    <source>
        <dbReference type="EMBL" id="EGD74356.1"/>
    </source>
</evidence>
<dbReference type="SMART" id="SM00036">
    <property type="entry name" value="CNH"/>
    <property type="match status" value="1"/>
</dbReference>
<reference evidence="5" key="1">
    <citation type="submission" date="2009-08" db="EMBL/GenBank/DDBJ databases">
        <title>Annotation of Salpingoeca rosetta.</title>
        <authorList>
            <consortium name="The Broad Institute Genome Sequencing Platform"/>
            <person name="Russ C."/>
            <person name="Cuomo C."/>
            <person name="Burger G."/>
            <person name="Gray M.W."/>
            <person name="Holland P.W.H."/>
            <person name="King N."/>
            <person name="Lang F.B.F."/>
            <person name="Roger A.J."/>
            <person name="Ruiz-Trillo I."/>
            <person name="Young S.K."/>
            <person name="Zeng Q."/>
            <person name="Gargeya S."/>
            <person name="Alvarado L."/>
            <person name="Berlin A."/>
            <person name="Chapman S.B."/>
            <person name="Chen Z."/>
            <person name="Freedman E."/>
            <person name="Gellesch M."/>
            <person name="Goldberg J."/>
            <person name="Griggs A."/>
            <person name="Gujja S."/>
            <person name="Heilman E."/>
            <person name="Heiman D."/>
            <person name="Howarth C."/>
            <person name="Mehta T."/>
            <person name="Neiman D."/>
            <person name="Pearson M."/>
            <person name="Roberts A."/>
            <person name="Saif S."/>
            <person name="Shea T."/>
            <person name="Shenoy N."/>
            <person name="Sisk P."/>
            <person name="Stolte C."/>
            <person name="Sykes S."/>
            <person name="White J."/>
            <person name="Yandava C."/>
            <person name="Haas B."/>
            <person name="Nusbaum C."/>
            <person name="Birren B."/>
        </authorList>
    </citation>
    <scope>NUCLEOTIDE SEQUENCE [LARGE SCALE GENOMIC DNA]</scope>
    <source>
        <strain evidence="5">ATCC 50818</strain>
    </source>
</reference>
<dbReference type="Pfam" id="PF00780">
    <property type="entry name" value="CNH"/>
    <property type="match status" value="1"/>
</dbReference>
<evidence type="ECO:0000259" key="4">
    <source>
        <dbReference type="PROSITE" id="PS50219"/>
    </source>
</evidence>
<dbReference type="eggNOG" id="KOG3686">
    <property type="taxonomic scope" value="Eukaryota"/>
</dbReference>
<accession>F2UCP9</accession>
<dbReference type="STRING" id="946362.F2UCP9"/>
<dbReference type="InterPro" id="IPR000331">
    <property type="entry name" value="Rap/Ran_GAP_dom"/>
</dbReference>
<dbReference type="EMBL" id="GL832968">
    <property type="protein sequence ID" value="EGD74356.1"/>
    <property type="molecule type" value="Genomic_DNA"/>
</dbReference>
<dbReference type="GO" id="GO:0005096">
    <property type="term" value="F:GTPase activator activity"/>
    <property type="evidence" value="ECO:0007669"/>
    <property type="project" value="UniProtKB-KW"/>
</dbReference>
<feature type="region of interest" description="Disordered" evidence="2">
    <location>
        <begin position="394"/>
        <end position="415"/>
    </location>
</feature>
<feature type="domain" description="Rap-GAP" evidence="3">
    <location>
        <begin position="172"/>
        <end position="387"/>
    </location>
</feature>
<keyword evidence="1" id="KW-0343">GTPase activation</keyword>
<dbReference type="InParanoid" id="F2UCP9"/>
<sequence>MSSSEDLRGSTLSLSSTRSTPPMSPSIRRRHNPSLLDAAIGGFRCEDGGDTDLSADRSAFMRNVLLENPEVETRWYFRYFLGQAHSNYAATLESDKAREQVILSVLSPHEEDDYTRAILWRKTGSEYLSIRVSAMTKAGKGLDLKRVILAFGRGQPGKNIIYLDDPEVQKKLLTLEEQEGAVNFKIGILYAKPGQTTDDEMFSNETGSDEFIKFYEAMGNKVELQNWTGFRGGLDVKTGSTGQESIHTVEFGKEVMFHVSTLLPYSKENPQQLERKRHLGNDICNIVFQEDASTPFKPELIKSKFNHIFAVVSLLPDHRYSLKVYTKANVPEYGPALPNPAVFSDMKELRKFLLVKLMNGEKAALASPTASFATKKERTLEALISDIIDPQATSTSLRTPSRTSKKSSRFSKHVSSSTHLDELRLAGQAIKVDKIRAGVAPTSTLSLSDDTSAGEPWEAVFITRSFTEPVMCGDQWNSNLVVGTLTGVKLISVEKHTAGKLDVKPLIDASLSPRQLVVDEKANMMFIRTSKEAGVDLKGTQKRGKGGSLYIVPLDLFYTDKLPLDKKALKKHQLTAVKGLHIFAVNQGTSTTASLLKQTCKLAVGIGKKLRTYCYATVGIGIGGQWKPLEEYTCPDYIDCLTIGRGSPGSVGQICVGLKSGDFQLIDLQTSEVKVLLSGTSVPGGISAYVCREIVEGENDDIMEFMIGYNAVTEFISAAGEKTRPFTISWRSRPTELAYVYPYLLAFTSSAIQVSTLINGNLVKTLPMHHPRMLTCKQDIFFTALTDPSDVETTSIVRISRNNLSGRPGTPDASERLPKHKQLHDDGHSNRDGDDND</sequence>
<feature type="region of interest" description="Disordered" evidence="2">
    <location>
        <begin position="1"/>
        <end position="31"/>
    </location>
</feature>
<dbReference type="SUPFAM" id="SSF111347">
    <property type="entry name" value="Rap/Ran-GAP"/>
    <property type="match status" value="1"/>
</dbReference>
<feature type="compositionally biased region" description="Low complexity" evidence="2">
    <location>
        <begin position="9"/>
        <end position="21"/>
    </location>
</feature>
<protein>
    <recommendedName>
        <fullName evidence="7">Rap-GAP domain-containing protein</fullName>
    </recommendedName>
</protein>
<proteinExistence type="predicted"/>
<dbReference type="FunCoup" id="F2UCP9">
    <property type="interactions" value="210"/>
</dbReference>